<protein>
    <submittedName>
        <fullName evidence="2">Uncharacterized protein</fullName>
    </submittedName>
</protein>
<evidence type="ECO:0000313" key="2">
    <source>
        <dbReference type="EMBL" id="KAF2076431.1"/>
    </source>
</evidence>
<proteinExistence type="predicted"/>
<accession>A0A8J4PYQ3</accession>
<dbReference type="Proteomes" id="UP000695562">
    <property type="component" value="Unassembled WGS sequence"/>
</dbReference>
<reference evidence="2" key="1">
    <citation type="submission" date="2020-01" db="EMBL/GenBank/DDBJ databases">
        <title>Development of genomics and gene disruption for Polysphondylium violaceum indicates a role for the polyketide synthase stlB in stalk morphogenesis.</title>
        <authorList>
            <person name="Narita B."/>
            <person name="Kawabe Y."/>
            <person name="Kin K."/>
            <person name="Saito T."/>
            <person name="Gibbs R."/>
            <person name="Kuspa A."/>
            <person name="Muzny D."/>
            <person name="Queller D."/>
            <person name="Richards S."/>
            <person name="Strassman J."/>
            <person name="Sucgang R."/>
            <person name="Worley K."/>
            <person name="Schaap P."/>
        </authorList>
    </citation>
    <scope>NUCLEOTIDE SEQUENCE</scope>
    <source>
        <strain evidence="2">QSvi11</strain>
    </source>
</reference>
<sequence length="142" mass="16136">ILLKSKDPKYDELIPTPSQAQLITNWFIQKSTFQEASSTLGSRCTQKEETSSGDSSSKLSLKYTMLPAPETSDQIFFSCKTIQDKIARHKSTSRSSNRHLPPVENQYPHQTRLTYCNQHQLRSTGSGDLETTSTMKKYMNQL</sequence>
<keyword evidence="3" id="KW-1185">Reference proteome</keyword>
<feature type="region of interest" description="Disordered" evidence="1">
    <location>
        <begin position="38"/>
        <end position="58"/>
    </location>
</feature>
<dbReference type="EMBL" id="AJWJ01000060">
    <property type="protein sequence ID" value="KAF2076431.1"/>
    <property type="molecule type" value="Genomic_DNA"/>
</dbReference>
<gene>
    <name evidence="2" type="ORF">CYY_002234</name>
</gene>
<dbReference type="AlphaFoldDB" id="A0A8J4PYQ3"/>
<name>A0A8J4PYQ3_9MYCE</name>
<evidence type="ECO:0000313" key="3">
    <source>
        <dbReference type="Proteomes" id="UP000695562"/>
    </source>
</evidence>
<comment type="caution">
    <text evidence="2">The sequence shown here is derived from an EMBL/GenBank/DDBJ whole genome shotgun (WGS) entry which is preliminary data.</text>
</comment>
<organism evidence="2 3">
    <name type="scientific">Polysphondylium violaceum</name>
    <dbReference type="NCBI Taxonomy" id="133409"/>
    <lineage>
        <taxon>Eukaryota</taxon>
        <taxon>Amoebozoa</taxon>
        <taxon>Evosea</taxon>
        <taxon>Eumycetozoa</taxon>
        <taxon>Dictyostelia</taxon>
        <taxon>Dictyosteliales</taxon>
        <taxon>Dictyosteliaceae</taxon>
        <taxon>Polysphondylium</taxon>
    </lineage>
</organism>
<evidence type="ECO:0000256" key="1">
    <source>
        <dbReference type="SAM" id="MobiDB-lite"/>
    </source>
</evidence>
<feature type="non-terminal residue" evidence="2">
    <location>
        <position position="1"/>
    </location>
</feature>